<dbReference type="EMBL" id="NIDE01000011">
    <property type="protein sequence ID" value="OWK39040.1"/>
    <property type="molecule type" value="Genomic_DNA"/>
</dbReference>
<keyword evidence="2" id="KW-1185">Reference proteome</keyword>
<accession>A0A225DBS6</accession>
<gene>
    <name evidence="1" type="ORF">FRUB_06122</name>
</gene>
<evidence type="ECO:0000313" key="2">
    <source>
        <dbReference type="Proteomes" id="UP000214646"/>
    </source>
</evidence>
<evidence type="ECO:0000313" key="1">
    <source>
        <dbReference type="EMBL" id="OWK39040.1"/>
    </source>
</evidence>
<dbReference type="RefSeq" id="WP_143393546.1">
    <property type="nucleotide sequence ID" value="NZ_NIDE01000011.1"/>
</dbReference>
<name>A0A225DBS6_9BACT</name>
<proteinExistence type="predicted"/>
<dbReference type="AlphaFoldDB" id="A0A225DBS6"/>
<reference evidence="2" key="1">
    <citation type="submission" date="2017-06" db="EMBL/GenBank/DDBJ databases">
        <title>Genome analysis of Fimbriiglobus ruber SP5, the first member of the order Planctomycetales with confirmed chitinolytic capability.</title>
        <authorList>
            <person name="Ravin N.V."/>
            <person name="Rakitin A.L."/>
            <person name="Ivanova A.A."/>
            <person name="Beletsky A.V."/>
            <person name="Kulichevskaya I.S."/>
            <person name="Mardanov A.V."/>
            <person name="Dedysh S.N."/>
        </authorList>
    </citation>
    <scope>NUCLEOTIDE SEQUENCE [LARGE SCALE GENOMIC DNA]</scope>
    <source>
        <strain evidence="2">SP5</strain>
    </source>
</reference>
<organism evidence="1 2">
    <name type="scientific">Fimbriiglobus ruber</name>
    <dbReference type="NCBI Taxonomy" id="1908690"/>
    <lineage>
        <taxon>Bacteria</taxon>
        <taxon>Pseudomonadati</taxon>
        <taxon>Planctomycetota</taxon>
        <taxon>Planctomycetia</taxon>
        <taxon>Gemmatales</taxon>
        <taxon>Gemmataceae</taxon>
        <taxon>Fimbriiglobus</taxon>
    </lineage>
</organism>
<sequence length="87" mass="9987">MPRREEAAKIFLPARVAGHVILHTGPKQSHSNSVWLTPSLADDDYHWGENQHALFGSRSKNRYRLGVRVVARVDVQRRMRDFRLAPG</sequence>
<protein>
    <submittedName>
        <fullName evidence="1">3'-to-5' exoribonuclease RNase R</fullName>
    </submittedName>
</protein>
<comment type="caution">
    <text evidence="1">The sequence shown here is derived from an EMBL/GenBank/DDBJ whole genome shotgun (WGS) entry which is preliminary data.</text>
</comment>
<dbReference type="Proteomes" id="UP000214646">
    <property type="component" value="Unassembled WGS sequence"/>
</dbReference>